<evidence type="ECO:0000313" key="2">
    <source>
        <dbReference type="EMBL" id="SEN05966.1"/>
    </source>
</evidence>
<dbReference type="CDD" id="cd12105">
    <property type="entry name" value="HmuY"/>
    <property type="match status" value="1"/>
</dbReference>
<dbReference type="InterPro" id="IPR025921">
    <property type="entry name" value="HmuY"/>
</dbReference>
<dbReference type="EMBL" id="FOBV01000013">
    <property type="protein sequence ID" value="SEN05966.1"/>
    <property type="molecule type" value="Genomic_DNA"/>
</dbReference>
<feature type="chain" id="PRO_5011749110" evidence="1">
    <location>
        <begin position="19"/>
        <end position="368"/>
    </location>
</feature>
<evidence type="ECO:0000256" key="1">
    <source>
        <dbReference type="SAM" id="SignalP"/>
    </source>
</evidence>
<accession>A0A1H8DFP3</accession>
<name>A0A1H8DFP3_9FLAO</name>
<keyword evidence="3" id="KW-1185">Reference proteome</keyword>
<dbReference type="PROSITE" id="PS51257">
    <property type="entry name" value="PROKAR_LIPOPROTEIN"/>
    <property type="match status" value="1"/>
</dbReference>
<keyword evidence="1" id="KW-0732">Signal</keyword>
<evidence type="ECO:0000313" key="3">
    <source>
        <dbReference type="Proteomes" id="UP000199450"/>
    </source>
</evidence>
<feature type="signal peptide" evidence="1">
    <location>
        <begin position="1"/>
        <end position="18"/>
    </location>
</feature>
<proteinExistence type="predicted"/>
<protein>
    <submittedName>
        <fullName evidence="2">HmuY protein</fullName>
    </submittedName>
</protein>
<gene>
    <name evidence="2" type="ORF">SAMN05421856_11332</name>
</gene>
<dbReference type="RefSeq" id="WP_090002125.1">
    <property type="nucleotide sequence ID" value="NZ_FOBV01000013.1"/>
</dbReference>
<dbReference type="OrthoDB" id="1091850at2"/>
<reference evidence="3" key="1">
    <citation type="submission" date="2016-10" db="EMBL/GenBank/DDBJ databases">
        <authorList>
            <person name="Varghese N."/>
            <person name="Submissions S."/>
        </authorList>
    </citation>
    <scope>NUCLEOTIDE SEQUENCE [LARGE SCALE GENOMIC DNA]</scope>
    <source>
        <strain evidence="3">DSM 17453</strain>
    </source>
</reference>
<dbReference type="Pfam" id="PF14064">
    <property type="entry name" value="HmuY"/>
    <property type="match status" value="2"/>
</dbReference>
<dbReference type="AlphaFoldDB" id="A0A1H8DFP3"/>
<dbReference type="STRING" id="295069.SAMN05421856_11332"/>
<sequence length="368" mass="40418">MKKILFYLLLGVSFISQSCINDNEDPVAVIPSEGKLVDATVGGPTQPNQVWVDLSDVDQDGNPRKYTNVRTDWDLAFYSGNEFKVMLNSSIMMGAAKIPNASDISAVKESDVATLTTQVQVANFNPSNTVYIDDVNGNFPTGYTAISEVKADASESGVYLINMGKELYSGSVAIGSVATGGNSRGWMKLQVTKEGSGYRVKYGSLNATGDQIKNVLIDKNTAYNYTFFSLKNNKQVTIQPEKNKWDICFTVFTNIIEGAGSYIYADFVTTNNIGNVGAYEVKVASAGSMIETFNNFKKSDVDDSKLIYKDQRVIGANWREVGPSGYQVKGDVFYIIKDSEGTYFKLRFSSLTDNAGERGHAMFKYKPL</sequence>
<dbReference type="Proteomes" id="UP000199450">
    <property type="component" value="Unassembled WGS sequence"/>
</dbReference>
<organism evidence="2 3">
    <name type="scientific">Chryseobacterium taichungense</name>
    <dbReference type="NCBI Taxonomy" id="295069"/>
    <lineage>
        <taxon>Bacteria</taxon>
        <taxon>Pseudomonadati</taxon>
        <taxon>Bacteroidota</taxon>
        <taxon>Flavobacteriia</taxon>
        <taxon>Flavobacteriales</taxon>
        <taxon>Weeksellaceae</taxon>
        <taxon>Chryseobacterium group</taxon>
        <taxon>Chryseobacterium</taxon>
    </lineage>
</organism>